<dbReference type="InterPro" id="IPR036116">
    <property type="entry name" value="FN3_sf"/>
</dbReference>
<evidence type="ECO:0000313" key="2">
    <source>
        <dbReference type="Proteomes" id="UP001255246"/>
    </source>
</evidence>
<organism evidence="1 2">
    <name type="scientific">Croceitalea rosinachiae</name>
    <dbReference type="NCBI Taxonomy" id="3075596"/>
    <lineage>
        <taxon>Bacteria</taxon>
        <taxon>Pseudomonadati</taxon>
        <taxon>Bacteroidota</taxon>
        <taxon>Flavobacteriia</taxon>
        <taxon>Flavobacteriales</taxon>
        <taxon>Flavobacteriaceae</taxon>
        <taxon>Croceitalea</taxon>
    </lineage>
</organism>
<dbReference type="RefSeq" id="WP_311350257.1">
    <property type="nucleotide sequence ID" value="NZ_JAVRHR010000001.1"/>
</dbReference>
<proteinExistence type="predicted"/>
<comment type="caution">
    <text evidence="1">The sequence shown here is derived from an EMBL/GenBank/DDBJ whole genome shotgun (WGS) entry which is preliminary data.</text>
</comment>
<accession>A0ABU3A957</accession>
<dbReference type="EMBL" id="JAVRHR010000001">
    <property type="protein sequence ID" value="MDT0606711.1"/>
    <property type="molecule type" value="Genomic_DNA"/>
</dbReference>
<dbReference type="InterPro" id="IPR013783">
    <property type="entry name" value="Ig-like_fold"/>
</dbReference>
<dbReference type="Pfam" id="PF13585">
    <property type="entry name" value="CHU_C"/>
    <property type="match status" value="1"/>
</dbReference>
<dbReference type="Gene3D" id="2.60.40.10">
    <property type="entry name" value="Immunoglobulins"/>
    <property type="match status" value="2"/>
</dbReference>
<dbReference type="NCBIfam" id="TIGR04131">
    <property type="entry name" value="Bac_Flav_CTERM"/>
    <property type="match status" value="1"/>
</dbReference>
<protein>
    <submittedName>
        <fullName evidence="1">Gliding motility-associated C-terminal domain-containing protein</fullName>
    </submittedName>
</protein>
<name>A0ABU3A957_9FLAO</name>
<sequence length="387" mass="42776">MCFLKYVLAVCFNIRYFLAMIRKLPLIPLLFLSFNLSAQTPILYTNFEQQLVDLGIDTYDINGNENTLIYFDMTPNGPYDFHAPITTPPLCTNLSNPANNDINVATDIPTISWNISEGATGYKVEITSTSANNNIPLTDIGNMVTYSLPETFLEGDLVTVRVVPYNTFGDAGNCSSQRFSIFRATPIPSCTTLISPINGAIDIAVDTNISWEPVDGADGYRLTIGSSSGATDVLNSEDVGILTSYSFLEELSEGKTYHITITPYNTAGDATGCMEESYTTIAELEEPEEDNEVKYGLSPNGDGVNEFWEINGIENYPNNTVVIYNRWGDMVFKIDDYDNSANVFRGEANQLTSFGAGQLPEGTYFFNLIVPENNNLKQTKGYLVLKR</sequence>
<dbReference type="SUPFAM" id="SSF49265">
    <property type="entry name" value="Fibronectin type III"/>
    <property type="match status" value="1"/>
</dbReference>
<gene>
    <name evidence="1" type="ORF">RM706_06700</name>
</gene>
<reference evidence="1 2" key="1">
    <citation type="submission" date="2023-09" db="EMBL/GenBank/DDBJ databases">
        <authorList>
            <person name="Rey-Velasco X."/>
        </authorList>
    </citation>
    <scope>NUCLEOTIDE SEQUENCE [LARGE SCALE GENOMIC DNA]</scope>
    <source>
        <strain evidence="1 2">F388</strain>
    </source>
</reference>
<keyword evidence="2" id="KW-1185">Reference proteome</keyword>
<dbReference type="InterPro" id="IPR026341">
    <property type="entry name" value="T9SS_type_B"/>
</dbReference>
<dbReference type="Proteomes" id="UP001255246">
    <property type="component" value="Unassembled WGS sequence"/>
</dbReference>
<evidence type="ECO:0000313" key="1">
    <source>
        <dbReference type="EMBL" id="MDT0606711.1"/>
    </source>
</evidence>